<accession>A0A814V6Y7</accession>
<evidence type="ECO:0000256" key="3">
    <source>
        <dbReference type="PROSITE-ProRule" id="PRU00339"/>
    </source>
</evidence>
<dbReference type="Proteomes" id="UP000681722">
    <property type="component" value="Unassembled WGS sequence"/>
</dbReference>
<sequence>MASAVLNAVSSLAVDDEEKNVEIFSLLWLDKDVNTTEDNLQTQHKLRESINFLKTFNNLSTCEHWIGRHQTQDEKIILIVSGAYGKEIVPRIYHQPQLVGVYVYCLNKEIHEKWAKNYKDKVCAVITRPSELIAQISKDQKNRQQLEDAASSVFTASTSSFSSSTLSSLSTQEKSSSELNGSFLWSQVFIEILLRMKHAANDRQELINLCKKTYVGNHIELELLKEFEETYSPEEAVRWYTRDSFIYKMLNKALRVQDMDTLIAFQSIRRVYRGQLMSKDELDGMKLIIGKYLSLNSFLSTTLIPNVAFEFILNVALATNDLCRVLFEIDIDPALINVKPYADISLHSFFKREAEILFMLGSIFKIKDINTRSDGISVIKLELASINNNSELQQLSDYMKQNLAEEPNLTSLGLALKEMGQYENAKKCYERQANEIDHKNPLEVAAYYTNLGNVAYAEGNYDLAIVYHEKVLKLFQLSINCDKYKAMSYNNLAIAYHDKCDYEKALFYHNQALNIYKEMYGNDDHLNLANVYFNVGLTCNAQEKYEDAITNFELALEIQTKLLPLYHFDIANTLANLATPYAHTGDSKTAFEFLQTADRIYCHALPSTHPDVIFNKEKIQKIKHN</sequence>
<dbReference type="SUPFAM" id="SSF48452">
    <property type="entry name" value="TPR-like"/>
    <property type="match status" value="1"/>
</dbReference>
<evidence type="ECO:0000256" key="2">
    <source>
        <dbReference type="ARBA" id="ARBA00022803"/>
    </source>
</evidence>
<dbReference type="InterPro" id="IPR019734">
    <property type="entry name" value="TPR_rpt"/>
</dbReference>
<dbReference type="Proteomes" id="UP000663829">
    <property type="component" value="Unassembled WGS sequence"/>
</dbReference>
<evidence type="ECO:0000313" key="5">
    <source>
        <dbReference type="EMBL" id="CAF3948480.1"/>
    </source>
</evidence>
<dbReference type="AlphaFoldDB" id="A0A814V6Y7"/>
<dbReference type="Pfam" id="PF13181">
    <property type="entry name" value="TPR_8"/>
    <property type="match status" value="1"/>
</dbReference>
<dbReference type="Gene3D" id="3.90.176.10">
    <property type="entry name" value="Toxin ADP-ribosyltransferase, Chain A, domain 1"/>
    <property type="match status" value="1"/>
</dbReference>
<keyword evidence="1" id="KW-0677">Repeat</keyword>
<dbReference type="PROSITE" id="PS50005">
    <property type="entry name" value="TPR"/>
    <property type="match status" value="3"/>
</dbReference>
<protein>
    <submittedName>
        <fullName evidence="4">Uncharacterized protein</fullName>
    </submittedName>
</protein>
<dbReference type="Gene3D" id="1.25.40.10">
    <property type="entry name" value="Tetratricopeptide repeat domain"/>
    <property type="match status" value="2"/>
</dbReference>
<dbReference type="OrthoDB" id="10030803at2759"/>
<reference evidence="4" key="1">
    <citation type="submission" date="2021-02" db="EMBL/GenBank/DDBJ databases">
        <authorList>
            <person name="Nowell W R."/>
        </authorList>
    </citation>
    <scope>NUCLEOTIDE SEQUENCE</scope>
</reference>
<comment type="caution">
    <text evidence="4">The sequence shown here is derived from an EMBL/GenBank/DDBJ whole genome shotgun (WGS) entry which is preliminary data.</text>
</comment>
<feature type="repeat" description="TPR" evidence="3">
    <location>
        <begin position="529"/>
        <end position="562"/>
    </location>
</feature>
<gene>
    <name evidence="4" type="ORF">GPM918_LOCUS22861</name>
    <name evidence="5" type="ORF">SRO942_LOCUS22860</name>
</gene>
<evidence type="ECO:0000256" key="1">
    <source>
        <dbReference type="ARBA" id="ARBA00022737"/>
    </source>
</evidence>
<keyword evidence="2 3" id="KW-0802">TPR repeat</keyword>
<dbReference type="PANTHER" id="PTHR45641:SF19">
    <property type="entry name" value="NEPHROCYSTIN-3"/>
    <property type="match status" value="1"/>
</dbReference>
<feature type="repeat" description="TPR" evidence="3">
    <location>
        <begin position="445"/>
        <end position="478"/>
    </location>
</feature>
<dbReference type="EMBL" id="CAJNOQ010007960">
    <property type="protein sequence ID" value="CAF1184183.1"/>
    <property type="molecule type" value="Genomic_DNA"/>
</dbReference>
<dbReference type="SMART" id="SM00028">
    <property type="entry name" value="TPR"/>
    <property type="match status" value="4"/>
</dbReference>
<evidence type="ECO:0000313" key="4">
    <source>
        <dbReference type="EMBL" id="CAF1184183.1"/>
    </source>
</evidence>
<dbReference type="PANTHER" id="PTHR45641">
    <property type="entry name" value="TETRATRICOPEPTIDE REPEAT PROTEIN (AFU_ORTHOLOGUE AFUA_6G03870)"/>
    <property type="match status" value="1"/>
</dbReference>
<organism evidence="4 6">
    <name type="scientific">Didymodactylos carnosus</name>
    <dbReference type="NCBI Taxonomy" id="1234261"/>
    <lineage>
        <taxon>Eukaryota</taxon>
        <taxon>Metazoa</taxon>
        <taxon>Spiralia</taxon>
        <taxon>Gnathifera</taxon>
        <taxon>Rotifera</taxon>
        <taxon>Eurotatoria</taxon>
        <taxon>Bdelloidea</taxon>
        <taxon>Philodinida</taxon>
        <taxon>Philodinidae</taxon>
        <taxon>Didymodactylos</taxon>
    </lineage>
</organism>
<proteinExistence type="predicted"/>
<evidence type="ECO:0000313" key="6">
    <source>
        <dbReference type="Proteomes" id="UP000663829"/>
    </source>
</evidence>
<dbReference type="Pfam" id="PF13424">
    <property type="entry name" value="TPR_12"/>
    <property type="match status" value="2"/>
</dbReference>
<dbReference type="SUPFAM" id="SSF56399">
    <property type="entry name" value="ADP-ribosylation"/>
    <property type="match status" value="1"/>
</dbReference>
<name>A0A814V6Y7_9BILA</name>
<keyword evidence="6" id="KW-1185">Reference proteome</keyword>
<feature type="repeat" description="TPR" evidence="3">
    <location>
        <begin position="486"/>
        <end position="519"/>
    </location>
</feature>
<dbReference type="InterPro" id="IPR011990">
    <property type="entry name" value="TPR-like_helical_dom_sf"/>
</dbReference>
<dbReference type="EMBL" id="CAJOBC010007961">
    <property type="protein sequence ID" value="CAF3948480.1"/>
    <property type="molecule type" value="Genomic_DNA"/>
</dbReference>